<comment type="caution">
    <text evidence="1">The sequence shown here is derived from an EMBL/GenBank/DDBJ whole genome shotgun (WGS) entry which is preliminary data.</text>
</comment>
<name>A0ABY0FL76_9BACT</name>
<protein>
    <submittedName>
        <fullName evidence="1">Uncharacterized protein</fullName>
    </submittedName>
</protein>
<dbReference type="Proteomes" id="UP001190925">
    <property type="component" value="Unassembled WGS sequence"/>
</dbReference>
<sequence>MDLPKDINSTFVWLDTLSDPYSDDSIARRLAILCVEDEIISRVLDMPIKRIEELRNMNTALSNKMKHFAINLKKELEAIPKDELMLIGADGIDDAISKTIGMDIEVYDEMLKMFRYNNAIFGEPIL</sequence>
<evidence type="ECO:0000313" key="1">
    <source>
        <dbReference type="EMBL" id="RYC72841.1"/>
    </source>
</evidence>
<evidence type="ECO:0000313" key="2">
    <source>
        <dbReference type="Proteomes" id="UP001190925"/>
    </source>
</evidence>
<dbReference type="EMBL" id="PRLK01000002">
    <property type="protein sequence ID" value="RYC72841.1"/>
    <property type="molecule type" value="Genomic_DNA"/>
</dbReference>
<reference evidence="1 2" key="2">
    <citation type="journal article" date="2020" name="Cell Rep.">
        <title>Acquisition and Adaptation of Ultra-small Parasitic Reduced Genome Bacteria to Mammalian Hosts.</title>
        <authorList>
            <person name="McLean J.S."/>
            <person name="Bor B."/>
            <person name="Kerns K.A."/>
            <person name="Liu Q."/>
            <person name="To T.T."/>
            <person name="Solden L."/>
            <person name="Hendrickson E.L."/>
            <person name="Wrighton K."/>
            <person name="Shi W."/>
            <person name="He X."/>
        </authorList>
    </citation>
    <scope>NUCLEOTIDE SEQUENCE [LARGE SCALE GENOMIC DNA]</scope>
    <source>
        <strain evidence="1 2">TM7_CMJM_G6_1_HOT_870</strain>
    </source>
</reference>
<proteinExistence type="predicted"/>
<keyword evidence="2" id="KW-1185">Reference proteome</keyword>
<organism evidence="1 2">
    <name type="scientific">Candidatus Nanogingivalis gingivitcus</name>
    <dbReference type="NCBI Taxonomy" id="2171992"/>
    <lineage>
        <taxon>Bacteria</taxon>
        <taxon>Candidatus Saccharimonadota</taxon>
        <taxon>Candidatus Nanosyncoccalia</taxon>
        <taxon>Candidatus Nanogingivales</taxon>
        <taxon>Candidatus Nanogingivalaceae</taxon>
        <taxon>Candidatus Nanogingivalis</taxon>
    </lineage>
</organism>
<gene>
    <name evidence="1" type="ORF">G6CMJM_00177</name>
</gene>
<reference evidence="1 2" key="1">
    <citation type="journal article" date="2018" name="bioRxiv">
        <title>Evidence of independent acquisition and adaption of ultra-small bacteria to human hosts across the highly diverse yet reduced genomes of the phylum Saccharibacteria.</title>
        <authorList>
            <person name="McLean J.S."/>
            <person name="Bor B."/>
            <person name="To T.T."/>
            <person name="Liu Q."/>
            <person name="Kearns K.A."/>
            <person name="Solden L.M."/>
            <person name="Wrighton K.C."/>
            <person name="He X."/>
            <person name="Shi W."/>
        </authorList>
    </citation>
    <scope>NUCLEOTIDE SEQUENCE [LARGE SCALE GENOMIC DNA]</scope>
    <source>
        <strain evidence="1 2">TM7_CMJM_G6_1_HOT_870</strain>
    </source>
</reference>
<accession>A0ABY0FL76</accession>